<sequence>MQINQVPFRVLLPQQFWEQANSEEELNQMIEQYFSVGYPNYEIQEIVEDDKYHLAICTRED</sequence>
<protein>
    <submittedName>
        <fullName evidence="1">Uncharacterized protein</fullName>
    </submittedName>
</protein>
<organism evidence="1 2">
    <name type="scientific">Bacillus pseudomycoides</name>
    <dbReference type="NCBI Taxonomy" id="64104"/>
    <lineage>
        <taxon>Bacteria</taxon>
        <taxon>Bacillati</taxon>
        <taxon>Bacillota</taxon>
        <taxon>Bacilli</taxon>
        <taxon>Bacillales</taxon>
        <taxon>Bacillaceae</taxon>
        <taxon>Bacillus</taxon>
        <taxon>Bacillus cereus group</taxon>
    </lineage>
</organism>
<name>A0AA91VHB1_9BACI</name>
<dbReference type="EMBL" id="NVOR01000007">
    <property type="protein sequence ID" value="PED84335.1"/>
    <property type="molecule type" value="Genomic_DNA"/>
</dbReference>
<gene>
    <name evidence="1" type="ORF">CON65_02570</name>
</gene>
<dbReference type="RefSeq" id="WP_097963144.1">
    <property type="nucleotide sequence ID" value="NZ_NVOR01000007.1"/>
</dbReference>
<evidence type="ECO:0000313" key="1">
    <source>
        <dbReference type="EMBL" id="PED84335.1"/>
    </source>
</evidence>
<comment type="caution">
    <text evidence="1">The sequence shown here is derived from an EMBL/GenBank/DDBJ whole genome shotgun (WGS) entry which is preliminary data.</text>
</comment>
<dbReference type="Proteomes" id="UP000221020">
    <property type="component" value="Unassembled WGS sequence"/>
</dbReference>
<evidence type="ECO:0000313" key="2">
    <source>
        <dbReference type="Proteomes" id="UP000221020"/>
    </source>
</evidence>
<proteinExistence type="predicted"/>
<reference evidence="1 2" key="1">
    <citation type="submission" date="2017-09" db="EMBL/GenBank/DDBJ databases">
        <title>Large-scale bioinformatics analysis of Bacillus genomes uncovers conserved roles of natural products in bacterial physiology.</title>
        <authorList>
            <consortium name="Agbiome Team Llc"/>
            <person name="Bleich R.M."/>
            <person name="Grubbs K.J."/>
            <person name="Santa Maria K.C."/>
            <person name="Allen S.E."/>
            <person name="Farag S."/>
            <person name="Shank E.A."/>
            <person name="Bowers A."/>
        </authorList>
    </citation>
    <scope>NUCLEOTIDE SEQUENCE [LARGE SCALE GENOMIC DNA]</scope>
    <source>
        <strain evidence="1 2">AFS092012</strain>
    </source>
</reference>
<accession>A0AA91VHB1</accession>
<dbReference type="AlphaFoldDB" id="A0AA91VHB1"/>